<reference evidence="7 8" key="1">
    <citation type="submission" date="2022-03" db="EMBL/GenBank/DDBJ databases">
        <title>Complete genome analysis of Roseomonas KG 17.1 : a prolific producer of plant growth promoters.</title>
        <authorList>
            <person name="Saadouli I."/>
            <person name="Najjari A."/>
            <person name="Mosbah A."/>
            <person name="Ouzari H.I."/>
        </authorList>
    </citation>
    <scope>NUCLEOTIDE SEQUENCE [LARGE SCALE GENOMIC DNA]</scope>
    <source>
        <strain evidence="7 8">KG17-1</strain>
    </source>
</reference>
<feature type="transmembrane region" description="Helical" evidence="5">
    <location>
        <begin position="66"/>
        <end position="85"/>
    </location>
</feature>
<accession>A0ABS9VZU5</accession>
<dbReference type="InterPro" id="IPR020846">
    <property type="entry name" value="MFS_dom"/>
</dbReference>
<dbReference type="SUPFAM" id="SSF103473">
    <property type="entry name" value="MFS general substrate transporter"/>
    <property type="match status" value="1"/>
</dbReference>
<dbReference type="PANTHER" id="PTHR11662">
    <property type="entry name" value="SOLUTE CARRIER FAMILY 17"/>
    <property type="match status" value="1"/>
</dbReference>
<evidence type="ECO:0000256" key="5">
    <source>
        <dbReference type="SAM" id="Phobius"/>
    </source>
</evidence>
<dbReference type="Pfam" id="PF07690">
    <property type="entry name" value="MFS_1"/>
    <property type="match status" value="1"/>
</dbReference>
<evidence type="ECO:0000313" key="8">
    <source>
        <dbReference type="Proteomes" id="UP001201985"/>
    </source>
</evidence>
<keyword evidence="2 5" id="KW-0812">Transmembrane</keyword>
<dbReference type="RefSeq" id="WP_238383970.1">
    <property type="nucleotide sequence ID" value="NZ_JALBUU010000004.1"/>
</dbReference>
<dbReference type="Gene3D" id="1.20.1250.20">
    <property type="entry name" value="MFS general substrate transporter like domains"/>
    <property type="match status" value="1"/>
</dbReference>
<dbReference type="InterPro" id="IPR050382">
    <property type="entry name" value="MFS_Na/Anion_cotransporter"/>
</dbReference>
<feature type="transmembrane region" description="Helical" evidence="5">
    <location>
        <begin position="38"/>
        <end position="60"/>
    </location>
</feature>
<evidence type="ECO:0000256" key="2">
    <source>
        <dbReference type="ARBA" id="ARBA00022692"/>
    </source>
</evidence>
<dbReference type="PROSITE" id="PS50850">
    <property type="entry name" value="MFS"/>
    <property type="match status" value="1"/>
</dbReference>
<name>A0ABS9VZU5_9PROT</name>
<feature type="domain" description="Major facilitator superfamily (MFS) profile" evidence="6">
    <location>
        <begin position="1"/>
        <end position="138"/>
    </location>
</feature>
<dbReference type="EMBL" id="JALBUU010000004">
    <property type="protein sequence ID" value="MCI0752549.1"/>
    <property type="molecule type" value="Genomic_DNA"/>
</dbReference>
<evidence type="ECO:0000259" key="6">
    <source>
        <dbReference type="PROSITE" id="PS50850"/>
    </source>
</evidence>
<evidence type="ECO:0000256" key="4">
    <source>
        <dbReference type="ARBA" id="ARBA00023136"/>
    </source>
</evidence>
<evidence type="ECO:0000313" key="7">
    <source>
        <dbReference type="EMBL" id="MCI0752549.1"/>
    </source>
</evidence>
<keyword evidence="3 5" id="KW-1133">Transmembrane helix</keyword>
<protein>
    <submittedName>
        <fullName evidence="7">MFS transporter</fullName>
    </submittedName>
</protein>
<comment type="caution">
    <text evidence="7">The sequence shown here is derived from an EMBL/GenBank/DDBJ whole genome shotgun (WGS) entry which is preliminary data.</text>
</comment>
<evidence type="ECO:0000256" key="1">
    <source>
        <dbReference type="ARBA" id="ARBA00004141"/>
    </source>
</evidence>
<evidence type="ECO:0000256" key="3">
    <source>
        <dbReference type="ARBA" id="ARBA00022989"/>
    </source>
</evidence>
<keyword evidence="8" id="KW-1185">Reference proteome</keyword>
<dbReference type="Proteomes" id="UP001201985">
    <property type="component" value="Unassembled WGS sequence"/>
</dbReference>
<sequence>MAFFRGLRGVSEAAAISAGAKTAAIWFPIRERSIATGWFTTGTSIGAMVAPPLVVWLSVIWGWREAFIGTGLLGVGVSLLWLALYRNPENHPRLTAEEHAYIKGGQQDAVLPKPSVRQVLGNRESCGIAAGRFLTEPA</sequence>
<dbReference type="InterPro" id="IPR011701">
    <property type="entry name" value="MFS"/>
</dbReference>
<keyword evidence="4 5" id="KW-0472">Membrane</keyword>
<dbReference type="InterPro" id="IPR036259">
    <property type="entry name" value="MFS_trans_sf"/>
</dbReference>
<gene>
    <name evidence="7" type="ORF">MON41_02060</name>
</gene>
<dbReference type="PANTHER" id="PTHR11662:SF285">
    <property type="entry name" value="HEXURONATE TRANSPORTER"/>
    <property type="match status" value="1"/>
</dbReference>
<organism evidence="7 8">
    <name type="scientific">Teichococcus vastitatis</name>
    <dbReference type="NCBI Taxonomy" id="2307076"/>
    <lineage>
        <taxon>Bacteria</taxon>
        <taxon>Pseudomonadati</taxon>
        <taxon>Pseudomonadota</taxon>
        <taxon>Alphaproteobacteria</taxon>
        <taxon>Acetobacterales</taxon>
        <taxon>Roseomonadaceae</taxon>
        <taxon>Roseomonas</taxon>
    </lineage>
</organism>
<comment type="subcellular location">
    <subcellularLocation>
        <location evidence="1">Membrane</location>
        <topology evidence="1">Multi-pass membrane protein</topology>
    </subcellularLocation>
</comment>
<proteinExistence type="predicted"/>